<evidence type="ECO:0008006" key="3">
    <source>
        <dbReference type="Google" id="ProtNLM"/>
    </source>
</evidence>
<protein>
    <recommendedName>
        <fullName evidence="3">GNAT family N-acetyltransferase</fullName>
    </recommendedName>
</protein>
<dbReference type="Proteomes" id="UP000780875">
    <property type="component" value="Unassembled WGS sequence"/>
</dbReference>
<organism evidence="1 2">
    <name type="scientific">Nocardioides mangrovi</name>
    <dbReference type="NCBI Taxonomy" id="2874580"/>
    <lineage>
        <taxon>Bacteria</taxon>
        <taxon>Bacillati</taxon>
        <taxon>Actinomycetota</taxon>
        <taxon>Actinomycetes</taxon>
        <taxon>Propionibacteriales</taxon>
        <taxon>Nocardioidaceae</taxon>
        <taxon>Nocardioides</taxon>
    </lineage>
</organism>
<reference evidence="1 2" key="1">
    <citation type="submission" date="2021-09" db="EMBL/GenBank/DDBJ databases">
        <title>Whole genome sequence of Nocardioides sp. GBK3QG-3.</title>
        <authorList>
            <person name="Tuo L."/>
        </authorList>
    </citation>
    <scope>NUCLEOTIDE SEQUENCE [LARGE SCALE GENOMIC DNA]</scope>
    <source>
        <strain evidence="1 2">GBK3QG-3</strain>
    </source>
</reference>
<sequence length="135" mass="14955">MLLAEGAVPGELRHPRFVAVPLNEETAALDFAAYSASPDVIRVHSDGRWPVDLDEAADLDQVRDHWADHQARRAFTFTLLTPARDAGLGCLYLNPLRDYLGRASATGETVDELPTASAMVTFWPRQYRWYGLGVG</sequence>
<evidence type="ECO:0000313" key="2">
    <source>
        <dbReference type="Proteomes" id="UP000780875"/>
    </source>
</evidence>
<name>A0ABS7UHL9_9ACTN</name>
<keyword evidence="2" id="KW-1185">Reference proteome</keyword>
<dbReference type="EMBL" id="JAIQZJ010000012">
    <property type="protein sequence ID" value="MBZ5740166.1"/>
    <property type="molecule type" value="Genomic_DNA"/>
</dbReference>
<proteinExistence type="predicted"/>
<dbReference type="RefSeq" id="WP_224124594.1">
    <property type="nucleotide sequence ID" value="NZ_JAIQZJ010000012.1"/>
</dbReference>
<gene>
    <name evidence="1" type="ORF">K8U61_18465</name>
</gene>
<comment type="caution">
    <text evidence="1">The sequence shown here is derived from an EMBL/GenBank/DDBJ whole genome shotgun (WGS) entry which is preliminary data.</text>
</comment>
<evidence type="ECO:0000313" key="1">
    <source>
        <dbReference type="EMBL" id="MBZ5740166.1"/>
    </source>
</evidence>
<accession>A0ABS7UHL9</accession>